<name>X1HBE5_9ZZZZ</name>
<dbReference type="EMBL" id="BARU01013946">
    <property type="protein sequence ID" value="GAH42633.1"/>
    <property type="molecule type" value="Genomic_DNA"/>
</dbReference>
<organism evidence="1">
    <name type="scientific">marine sediment metagenome</name>
    <dbReference type="NCBI Taxonomy" id="412755"/>
    <lineage>
        <taxon>unclassified sequences</taxon>
        <taxon>metagenomes</taxon>
        <taxon>ecological metagenomes</taxon>
    </lineage>
</organism>
<evidence type="ECO:0000313" key="1">
    <source>
        <dbReference type="EMBL" id="GAH42633.1"/>
    </source>
</evidence>
<accession>X1HBE5</accession>
<proteinExistence type="predicted"/>
<feature type="non-terminal residue" evidence="1">
    <location>
        <position position="118"/>
    </location>
</feature>
<reference evidence="1" key="1">
    <citation type="journal article" date="2014" name="Front. Microbiol.">
        <title>High frequency of phylogenetically diverse reductive dehalogenase-homologous genes in deep subseafloor sedimentary metagenomes.</title>
        <authorList>
            <person name="Kawai M."/>
            <person name="Futagami T."/>
            <person name="Toyoda A."/>
            <person name="Takaki Y."/>
            <person name="Nishi S."/>
            <person name="Hori S."/>
            <person name="Arai W."/>
            <person name="Tsubouchi T."/>
            <person name="Morono Y."/>
            <person name="Uchiyama I."/>
            <person name="Ito T."/>
            <person name="Fujiyama A."/>
            <person name="Inagaki F."/>
            <person name="Takami H."/>
        </authorList>
    </citation>
    <scope>NUCLEOTIDE SEQUENCE</scope>
    <source>
        <strain evidence="1">Expedition CK06-06</strain>
    </source>
</reference>
<comment type="caution">
    <text evidence="1">The sequence shown here is derived from an EMBL/GenBank/DDBJ whole genome shotgun (WGS) entry which is preliminary data.</text>
</comment>
<sequence length="118" mass="12825">MNLGWLSASPTATTGYGGQTLEVCDRLMERHEVVCIGQTGDLIVWGGRQNVDTPSGKKLGVVALSDWRSAADLINSYYIQEYDLDIVVGFMDAFGIEFLNNVNVPVVGWIPIDGPFTG</sequence>
<dbReference type="AlphaFoldDB" id="X1HBE5"/>
<gene>
    <name evidence="1" type="ORF">S03H2_24890</name>
</gene>
<protein>
    <submittedName>
        <fullName evidence="1">Uncharacterized protein</fullName>
    </submittedName>
</protein>